<organism evidence="2 3">
    <name type="scientific">Puccinia sorghi</name>
    <dbReference type="NCBI Taxonomy" id="27349"/>
    <lineage>
        <taxon>Eukaryota</taxon>
        <taxon>Fungi</taxon>
        <taxon>Dikarya</taxon>
        <taxon>Basidiomycota</taxon>
        <taxon>Pucciniomycotina</taxon>
        <taxon>Pucciniomycetes</taxon>
        <taxon>Pucciniales</taxon>
        <taxon>Pucciniaceae</taxon>
        <taxon>Puccinia</taxon>
    </lineage>
</organism>
<feature type="transmembrane region" description="Helical" evidence="1">
    <location>
        <begin position="209"/>
        <end position="234"/>
    </location>
</feature>
<keyword evidence="1" id="KW-0472">Membrane</keyword>
<protein>
    <submittedName>
        <fullName evidence="2">Uncharacterized protein</fullName>
    </submittedName>
</protein>
<dbReference type="VEuPathDB" id="FungiDB:VP01_64g3"/>
<feature type="transmembrane region" description="Helical" evidence="1">
    <location>
        <begin position="168"/>
        <end position="189"/>
    </location>
</feature>
<accession>A0A0L6UGD9</accession>
<evidence type="ECO:0000313" key="3">
    <source>
        <dbReference type="Proteomes" id="UP000037035"/>
    </source>
</evidence>
<name>A0A0L6UGD9_9BASI</name>
<reference evidence="2 3" key="1">
    <citation type="submission" date="2015-08" db="EMBL/GenBank/DDBJ databases">
        <title>Next Generation Sequencing and Analysis of the Genome of Puccinia sorghi L Schw, the Causal Agent of Maize Common Rust.</title>
        <authorList>
            <person name="Rochi L."/>
            <person name="Burguener G."/>
            <person name="Darino M."/>
            <person name="Turjanski A."/>
            <person name="Kreff E."/>
            <person name="Dieguez M.J."/>
            <person name="Sacco F."/>
        </authorList>
    </citation>
    <scope>NUCLEOTIDE SEQUENCE [LARGE SCALE GENOMIC DNA]</scope>
    <source>
        <strain evidence="2 3">RO10H11247</strain>
    </source>
</reference>
<feature type="transmembrane region" description="Helical" evidence="1">
    <location>
        <begin position="36"/>
        <end position="52"/>
    </location>
</feature>
<keyword evidence="1" id="KW-0812">Transmembrane</keyword>
<evidence type="ECO:0000256" key="1">
    <source>
        <dbReference type="SAM" id="Phobius"/>
    </source>
</evidence>
<dbReference type="Proteomes" id="UP000037035">
    <property type="component" value="Unassembled WGS sequence"/>
</dbReference>
<feature type="transmembrane region" description="Helical" evidence="1">
    <location>
        <begin position="134"/>
        <end position="156"/>
    </location>
</feature>
<proteinExistence type="predicted"/>
<evidence type="ECO:0000313" key="2">
    <source>
        <dbReference type="EMBL" id="KNZ47327.1"/>
    </source>
</evidence>
<comment type="caution">
    <text evidence="2">The sequence shown here is derived from an EMBL/GenBank/DDBJ whole genome shotgun (WGS) entry which is preliminary data.</text>
</comment>
<gene>
    <name evidence="2" type="ORF">VP01_64g3</name>
</gene>
<feature type="transmembrane region" description="Helical" evidence="1">
    <location>
        <begin position="103"/>
        <end position="122"/>
    </location>
</feature>
<dbReference type="EMBL" id="LAVV01011830">
    <property type="protein sequence ID" value="KNZ47327.1"/>
    <property type="molecule type" value="Genomic_DNA"/>
</dbReference>
<keyword evidence="1" id="KW-1133">Transmembrane helix</keyword>
<dbReference type="AlphaFoldDB" id="A0A0L6UGD9"/>
<keyword evidence="3" id="KW-1185">Reference proteome</keyword>
<sequence length="333" mass="38279">MFFCAAEAPKPCRGKSLLTNRCCSTGSTHLVSPSSIMFYKLGILIPWFMIFLKKNNHQSPMARRKGKCHLLTEEKAVMVGMAASGLTVSQVARLSKLPRANPLVKGLLFFHFSFFILFLFFYHSPHVLCYTLTIFPYFFFSILNVFYVFSYFLYLILSSTLQFNTTQIFVIAVPFLQFFFFFVVVNLLPGTVLIRGLGYDFENLFQFLLVFYGCFPSIFSILSILRSFFLLVAVSFPLGQSGFASTGHVFEVDGDLRSKCIHKIQLVNMWEILSKKNLFFILFFCPTLVTCQKSVHPLDLINTADKTTLLKVKIGRKEKKKEKTKTCDFFFCY</sequence>